<evidence type="ECO:0000313" key="1">
    <source>
        <dbReference type="EMBL" id="GAA0164810.1"/>
    </source>
</evidence>
<sequence length="101" mass="11167">MLKSTHNGKVIRAELGLGSLDDDVDGWNAIVGAHDQCGFVVEGVKYCSAWDYPEDLSDEFVRGYELAISYDLEPCSNNKNAEIAILIMALQQNVDLHTMSM</sequence>
<organism evidence="1 2">
    <name type="scientific">Lithospermum erythrorhizon</name>
    <name type="common">Purple gromwell</name>
    <name type="synonym">Lithospermum officinale var. erythrorhizon</name>
    <dbReference type="NCBI Taxonomy" id="34254"/>
    <lineage>
        <taxon>Eukaryota</taxon>
        <taxon>Viridiplantae</taxon>
        <taxon>Streptophyta</taxon>
        <taxon>Embryophyta</taxon>
        <taxon>Tracheophyta</taxon>
        <taxon>Spermatophyta</taxon>
        <taxon>Magnoliopsida</taxon>
        <taxon>eudicotyledons</taxon>
        <taxon>Gunneridae</taxon>
        <taxon>Pentapetalae</taxon>
        <taxon>asterids</taxon>
        <taxon>lamiids</taxon>
        <taxon>Boraginales</taxon>
        <taxon>Boraginaceae</taxon>
        <taxon>Boraginoideae</taxon>
        <taxon>Lithospermeae</taxon>
        <taxon>Lithospermum</taxon>
    </lineage>
</organism>
<protein>
    <submittedName>
        <fullName evidence="1">Uncharacterized protein</fullName>
    </submittedName>
</protein>
<proteinExistence type="predicted"/>
<comment type="caution">
    <text evidence="1">The sequence shown here is derived from an EMBL/GenBank/DDBJ whole genome shotgun (WGS) entry which is preliminary data.</text>
</comment>
<gene>
    <name evidence="1" type="ORF">LIER_20359</name>
</gene>
<reference evidence="1 2" key="1">
    <citation type="submission" date="2024-01" db="EMBL/GenBank/DDBJ databases">
        <title>The complete chloroplast genome sequence of Lithospermum erythrorhizon: insights into the phylogenetic relationship among Boraginaceae species and the maternal lineages of purple gromwells.</title>
        <authorList>
            <person name="Okada T."/>
            <person name="Watanabe K."/>
        </authorList>
    </citation>
    <scope>NUCLEOTIDE SEQUENCE [LARGE SCALE GENOMIC DNA]</scope>
</reference>
<keyword evidence="2" id="KW-1185">Reference proteome</keyword>
<dbReference type="Proteomes" id="UP001454036">
    <property type="component" value="Unassembled WGS sequence"/>
</dbReference>
<dbReference type="EMBL" id="BAABME010005162">
    <property type="protein sequence ID" value="GAA0164810.1"/>
    <property type="molecule type" value="Genomic_DNA"/>
</dbReference>
<accession>A0AAV3QPN7</accession>
<evidence type="ECO:0000313" key="2">
    <source>
        <dbReference type="Proteomes" id="UP001454036"/>
    </source>
</evidence>
<dbReference type="AlphaFoldDB" id="A0AAV3QPN7"/>
<name>A0AAV3QPN7_LITER</name>